<dbReference type="Pfam" id="PF03235">
    <property type="entry name" value="GmrSD_N"/>
    <property type="match status" value="1"/>
</dbReference>
<name>A0ABY4HLP5_9FLAO</name>
<proteinExistence type="predicted"/>
<accession>A0ABY4HLP5</accession>
<reference evidence="2" key="1">
    <citation type="submission" date="2021-12" db="EMBL/GenBank/DDBJ databases">
        <authorList>
            <person name="Cha I.-T."/>
            <person name="Lee K.-E."/>
            <person name="Park S.-J."/>
        </authorList>
    </citation>
    <scope>NUCLEOTIDE SEQUENCE</scope>
    <source>
        <strain evidence="2">YSM-43</strain>
    </source>
</reference>
<sequence>MSKLEISTKVRRLSNYLNEFEAGLIQIPPFQRDFVWSNEKKKDLLDSLKNGFPIGSVLFWKPDSSVKNDLIDEEIQMIGGYYLENTNSEFQYILDGFQRLSTLFGCFIDSKKTHLKRDEKIWKTNFDIYYDLKEDKFEYNRKSKNDLEFYQIPLYFFIDGSNFFDFTESLVSLGYSEEDKKLFINRYKNFGSKISSYDIPAIELIGGSIKEAVNIFSRLNSRGEIVSDDWKVSALSYNKARNFRFGSEIDKLFESLAKYNFYTSQNDKKKKRDLVLQSVLSAFDEEKAYFDIAKTTEELEKLASEDNFIDVSLNALLNFEKTVKFLFENISVLNSKFISSQYQLIFIINFFNKINIPNNIQISELKKWFWITSYSNYFTIYNLADIRLAYKKFNNFILNENENPIYIAYSIKLHTKSFPRKINFGSARGSSLALFMVNYSINKDNILNGISINSNEIKGVAEYKLFKDENVSENVVFVVEKNDELNNLIQKNKDLSFLLNQEYIGQYSELFITDEMREAYADLDDKKVLELRLKLIMEKEELFVKEELNILYIK</sequence>
<keyword evidence="3" id="KW-1185">Reference proteome</keyword>
<dbReference type="PANTHER" id="PTHR37292:SF2">
    <property type="entry name" value="DUF262 DOMAIN-CONTAINING PROTEIN"/>
    <property type="match status" value="1"/>
</dbReference>
<evidence type="ECO:0000313" key="2">
    <source>
        <dbReference type="EMBL" id="UOX33795.1"/>
    </source>
</evidence>
<evidence type="ECO:0000313" key="3">
    <source>
        <dbReference type="Proteomes" id="UP000830454"/>
    </source>
</evidence>
<dbReference type="InterPro" id="IPR004919">
    <property type="entry name" value="GmrSD_N"/>
</dbReference>
<dbReference type="EMBL" id="CP090145">
    <property type="protein sequence ID" value="UOX33795.1"/>
    <property type="molecule type" value="Genomic_DNA"/>
</dbReference>
<organism evidence="2 3">
    <name type="scientific">Flavobacterium sediminilitoris</name>
    <dbReference type="NCBI Taxonomy" id="2024526"/>
    <lineage>
        <taxon>Bacteria</taxon>
        <taxon>Pseudomonadati</taxon>
        <taxon>Bacteroidota</taxon>
        <taxon>Flavobacteriia</taxon>
        <taxon>Flavobacteriales</taxon>
        <taxon>Flavobacteriaceae</taxon>
        <taxon>Flavobacterium</taxon>
    </lineage>
</organism>
<dbReference type="RefSeq" id="WP_246916323.1">
    <property type="nucleotide sequence ID" value="NZ_CP090145.1"/>
</dbReference>
<dbReference type="Proteomes" id="UP000830454">
    <property type="component" value="Chromosome"/>
</dbReference>
<dbReference type="PANTHER" id="PTHR37292">
    <property type="entry name" value="VNG6097C"/>
    <property type="match status" value="1"/>
</dbReference>
<protein>
    <submittedName>
        <fullName evidence="2">DUF262 domain-containing protein</fullName>
    </submittedName>
</protein>
<evidence type="ECO:0000259" key="1">
    <source>
        <dbReference type="Pfam" id="PF03235"/>
    </source>
</evidence>
<gene>
    <name evidence="2" type="ORF">LXD69_17390</name>
</gene>
<reference evidence="2" key="2">
    <citation type="submission" date="2022-04" db="EMBL/GenBank/DDBJ databases">
        <title>Complete Genome Sequence of Flavobacterium sediminilitoris YSM-43, Isolated from a Tidal Sediment.</title>
        <authorList>
            <person name="Lee P.A."/>
        </authorList>
    </citation>
    <scope>NUCLEOTIDE SEQUENCE</scope>
    <source>
        <strain evidence="2">YSM-43</strain>
    </source>
</reference>
<feature type="domain" description="GmrSD restriction endonucleases N-terminal" evidence="1">
    <location>
        <begin position="14"/>
        <end position="226"/>
    </location>
</feature>